<name>A0A9N9G654_9GLOM</name>
<evidence type="ECO:0000313" key="1">
    <source>
        <dbReference type="EMBL" id="CAG8579845.1"/>
    </source>
</evidence>
<organism evidence="1 2">
    <name type="scientific">Acaulospora morrowiae</name>
    <dbReference type="NCBI Taxonomy" id="94023"/>
    <lineage>
        <taxon>Eukaryota</taxon>
        <taxon>Fungi</taxon>
        <taxon>Fungi incertae sedis</taxon>
        <taxon>Mucoromycota</taxon>
        <taxon>Glomeromycotina</taxon>
        <taxon>Glomeromycetes</taxon>
        <taxon>Diversisporales</taxon>
        <taxon>Acaulosporaceae</taxon>
        <taxon>Acaulospora</taxon>
    </lineage>
</organism>
<evidence type="ECO:0000313" key="2">
    <source>
        <dbReference type="Proteomes" id="UP000789342"/>
    </source>
</evidence>
<feature type="non-terminal residue" evidence="1">
    <location>
        <position position="85"/>
    </location>
</feature>
<protein>
    <submittedName>
        <fullName evidence="1">18289_t:CDS:1</fullName>
    </submittedName>
</protein>
<comment type="caution">
    <text evidence="1">The sequence shown here is derived from an EMBL/GenBank/DDBJ whole genome shotgun (WGS) entry which is preliminary data.</text>
</comment>
<reference evidence="1" key="1">
    <citation type="submission" date="2021-06" db="EMBL/GenBank/DDBJ databases">
        <authorList>
            <person name="Kallberg Y."/>
            <person name="Tangrot J."/>
            <person name="Rosling A."/>
        </authorList>
    </citation>
    <scope>NUCLEOTIDE SEQUENCE</scope>
    <source>
        <strain evidence="1">CL551</strain>
    </source>
</reference>
<dbReference type="Proteomes" id="UP000789342">
    <property type="component" value="Unassembled WGS sequence"/>
</dbReference>
<gene>
    <name evidence="1" type="ORF">AMORRO_LOCUS6857</name>
</gene>
<proteinExistence type="predicted"/>
<dbReference type="AlphaFoldDB" id="A0A9N9G654"/>
<keyword evidence="2" id="KW-1185">Reference proteome</keyword>
<accession>A0A9N9G654</accession>
<sequence>MAPNLPITSTILPARKSLSSQPLIRQPSPAAYLLIDNGDEEISCETFNVLEKKQSELSNLETQDHKEVIAQFDPFAKPPERNNRR</sequence>
<dbReference type="EMBL" id="CAJVPV010004827">
    <property type="protein sequence ID" value="CAG8579845.1"/>
    <property type="molecule type" value="Genomic_DNA"/>
</dbReference>